<dbReference type="AlphaFoldDB" id="A0A4R4PIY3"/>
<protein>
    <submittedName>
        <fullName evidence="2">SDR family oxidoreductase</fullName>
    </submittedName>
</protein>
<dbReference type="Gene3D" id="3.40.50.720">
    <property type="entry name" value="NAD(P)-binding Rossmann-like Domain"/>
    <property type="match status" value="1"/>
</dbReference>
<feature type="domain" description="NAD-dependent epimerase/dehydratase" evidence="1">
    <location>
        <begin position="3"/>
        <end position="88"/>
    </location>
</feature>
<accession>A0A4R4PIY3</accession>
<dbReference type="Proteomes" id="UP000295075">
    <property type="component" value="Unassembled WGS sequence"/>
</dbReference>
<evidence type="ECO:0000313" key="2">
    <source>
        <dbReference type="EMBL" id="TDC21859.1"/>
    </source>
</evidence>
<sequence length="246" mass="26266">MKIVVIGGTGLIGSKVVRRLEAHGHKAVAAAPDTGVNSLTGEGLDEVLTGASVVIDLVNSPSFEDQAALDFFRTATTNVLAAEKRAGVGHHVALSIVGTERSPQIGYFRAKLAQEELIESSGVPFSLVHATQFFEFVKAIADTSEVDGVVRIQPVNFQPIAGDDVADEVARGATGEPLNGRVEIAGPDKERMDEFFRKALSELDDPREVVTDPQATYYGAVVSEDALVPIGEAVLGRIHYADWEKK</sequence>
<dbReference type="RefSeq" id="WP_132413303.1">
    <property type="nucleotide sequence ID" value="NZ_SMKA01000206.1"/>
</dbReference>
<keyword evidence="3" id="KW-1185">Reference proteome</keyword>
<organism evidence="2 3">
    <name type="scientific">Kribbella albertanoniae</name>
    <dbReference type="NCBI Taxonomy" id="1266829"/>
    <lineage>
        <taxon>Bacteria</taxon>
        <taxon>Bacillati</taxon>
        <taxon>Actinomycetota</taxon>
        <taxon>Actinomycetes</taxon>
        <taxon>Propionibacteriales</taxon>
        <taxon>Kribbellaceae</taxon>
        <taxon>Kribbella</taxon>
    </lineage>
</organism>
<dbReference type="Pfam" id="PF01370">
    <property type="entry name" value="Epimerase"/>
    <property type="match status" value="1"/>
</dbReference>
<dbReference type="SUPFAM" id="SSF51735">
    <property type="entry name" value="NAD(P)-binding Rossmann-fold domains"/>
    <property type="match status" value="1"/>
</dbReference>
<evidence type="ECO:0000259" key="1">
    <source>
        <dbReference type="Pfam" id="PF01370"/>
    </source>
</evidence>
<evidence type="ECO:0000313" key="3">
    <source>
        <dbReference type="Proteomes" id="UP000295075"/>
    </source>
</evidence>
<name>A0A4R4PIY3_9ACTN</name>
<dbReference type="InterPro" id="IPR001509">
    <property type="entry name" value="Epimerase_deHydtase"/>
</dbReference>
<reference evidence="2 3" key="1">
    <citation type="submission" date="2019-03" db="EMBL/GenBank/DDBJ databases">
        <title>Draft genome sequences of novel Actinobacteria.</title>
        <authorList>
            <person name="Sahin N."/>
            <person name="Ay H."/>
            <person name="Saygin H."/>
        </authorList>
    </citation>
    <scope>NUCLEOTIDE SEQUENCE [LARGE SCALE GENOMIC DNA]</scope>
    <source>
        <strain evidence="2 3">JCM 30547</strain>
    </source>
</reference>
<dbReference type="EMBL" id="SMKA01000206">
    <property type="protein sequence ID" value="TDC21859.1"/>
    <property type="molecule type" value="Genomic_DNA"/>
</dbReference>
<dbReference type="OrthoDB" id="9771302at2"/>
<gene>
    <name evidence="2" type="ORF">E1261_32285</name>
</gene>
<comment type="caution">
    <text evidence="2">The sequence shown here is derived from an EMBL/GenBank/DDBJ whole genome shotgun (WGS) entry which is preliminary data.</text>
</comment>
<dbReference type="InterPro" id="IPR036291">
    <property type="entry name" value="NAD(P)-bd_dom_sf"/>
</dbReference>
<proteinExistence type="predicted"/>